<dbReference type="GO" id="GO:0009922">
    <property type="term" value="F:fatty acid elongase activity"/>
    <property type="evidence" value="ECO:0007669"/>
    <property type="project" value="UniProtKB-EC"/>
</dbReference>
<evidence type="ECO:0000313" key="12">
    <source>
        <dbReference type="Proteomes" id="UP001152798"/>
    </source>
</evidence>
<gene>
    <name evidence="11" type="ORF">NEZAVI_LOCUS15865</name>
</gene>
<feature type="transmembrane region" description="Helical" evidence="10">
    <location>
        <begin position="26"/>
        <end position="47"/>
    </location>
</feature>
<evidence type="ECO:0000256" key="4">
    <source>
        <dbReference type="ARBA" id="ARBA00022692"/>
    </source>
</evidence>
<evidence type="ECO:0000256" key="1">
    <source>
        <dbReference type="ARBA" id="ARBA00004141"/>
    </source>
</evidence>
<dbReference type="OrthoDB" id="434092at2759"/>
<keyword evidence="12" id="KW-1185">Reference proteome</keyword>
<evidence type="ECO:0000256" key="6">
    <source>
        <dbReference type="ARBA" id="ARBA00022989"/>
    </source>
</evidence>
<dbReference type="GO" id="GO:0005789">
    <property type="term" value="C:endoplasmic reticulum membrane"/>
    <property type="evidence" value="ECO:0007669"/>
    <property type="project" value="TreeGrafter"/>
</dbReference>
<evidence type="ECO:0000256" key="9">
    <source>
        <dbReference type="ARBA" id="ARBA00023160"/>
    </source>
</evidence>
<dbReference type="InterPro" id="IPR030457">
    <property type="entry name" value="ELO_CS"/>
</dbReference>
<keyword evidence="4 10" id="KW-0812">Transmembrane</keyword>
<evidence type="ECO:0000256" key="3">
    <source>
        <dbReference type="ARBA" id="ARBA00022679"/>
    </source>
</evidence>
<keyword evidence="9 10" id="KW-0275">Fatty acid biosynthesis</keyword>
<dbReference type="EC" id="2.3.1.199" evidence="10"/>
<dbReference type="EMBL" id="OV725083">
    <property type="protein sequence ID" value="CAH1408309.1"/>
    <property type="molecule type" value="Genomic_DNA"/>
</dbReference>
<feature type="transmembrane region" description="Helical" evidence="10">
    <location>
        <begin position="172"/>
        <end position="191"/>
    </location>
</feature>
<feature type="transmembrane region" description="Helical" evidence="10">
    <location>
        <begin position="119"/>
        <end position="137"/>
    </location>
</feature>
<dbReference type="GO" id="GO:0019367">
    <property type="term" value="P:fatty acid elongation, saturated fatty acid"/>
    <property type="evidence" value="ECO:0007669"/>
    <property type="project" value="TreeGrafter"/>
</dbReference>
<dbReference type="GO" id="GO:0034626">
    <property type="term" value="P:fatty acid elongation, polyunsaturated fatty acid"/>
    <property type="evidence" value="ECO:0007669"/>
    <property type="project" value="TreeGrafter"/>
</dbReference>
<reference evidence="11" key="1">
    <citation type="submission" date="2022-01" db="EMBL/GenBank/DDBJ databases">
        <authorList>
            <person name="King R."/>
        </authorList>
    </citation>
    <scope>NUCLEOTIDE SEQUENCE</scope>
</reference>
<evidence type="ECO:0000256" key="8">
    <source>
        <dbReference type="ARBA" id="ARBA00023136"/>
    </source>
</evidence>
<organism evidence="11 12">
    <name type="scientific">Nezara viridula</name>
    <name type="common">Southern green stink bug</name>
    <name type="synonym">Cimex viridulus</name>
    <dbReference type="NCBI Taxonomy" id="85310"/>
    <lineage>
        <taxon>Eukaryota</taxon>
        <taxon>Metazoa</taxon>
        <taxon>Ecdysozoa</taxon>
        <taxon>Arthropoda</taxon>
        <taxon>Hexapoda</taxon>
        <taxon>Insecta</taxon>
        <taxon>Pterygota</taxon>
        <taxon>Neoptera</taxon>
        <taxon>Paraneoptera</taxon>
        <taxon>Hemiptera</taxon>
        <taxon>Heteroptera</taxon>
        <taxon>Panheteroptera</taxon>
        <taxon>Pentatomomorpha</taxon>
        <taxon>Pentatomoidea</taxon>
        <taxon>Pentatomidae</taxon>
        <taxon>Pentatominae</taxon>
        <taxon>Nezara</taxon>
    </lineage>
</organism>
<proteinExistence type="inferred from homology"/>
<keyword evidence="7 10" id="KW-0443">Lipid metabolism</keyword>
<feature type="transmembrane region" description="Helical" evidence="10">
    <location>
        <begin position="236"/>
        <end position="257"/>
    </location>
</feature>
<evidence type="ECO:0000256" key="2">
    <source>
        <dbReference type="ARBA" id="ARBA00022516"/>
    </source>
</evidence>
<evidence type="ECO:0000256" key="10">
    <source>
        <dbReference type="RuleBase" id="RU361115"/>
    </source>
</evidence>
<accession>A0A9P0MV52</accession>
<comment type="similarity">
    <text evidence="10">Belongs to the ELO family.</text>
</comment>
<keyword evidence="3 10" id="KW-0808">Transferase</keyword>
<keyword evidence="5 10" id="KW-0276">Fatty acid metabolism</keyword>
<name>A0A9P0MV52_NEZVI</name>
<dbReference type="GO" id="GO:0034625">
    <property type="term" value="P:fatty acid elongation, monounsaturated fatty acid"/>
    <property type="evidence" value="ECO:0007669"/>
    <property type="project" value="TreeGrafter"/>
</dbReference>
<dbReference type="GO" id="GO:0030148">
    <property type="term" value="P:sphingolipid biosynthetic process"/>
    <property type="evidence" value="ECO:0007669"/>
    <property type="project" value="TreeGrafter"/>
</dbReference>
<protein>
    <recommendedName>
        <fullName evidence="10">Elongation of very long chain fatty acids protein</fullName>
        <ecNumber evidence="10">2.3.1.199</ecNumber>
    </recommendedName>
    <alternativeName>
        <fullName evidence="10">Very-long-chain 3-oxoacyl-CoA synthase</fullName>
    </alternativeName>
</protein>
<feature type="transmembrane region" description="Helical" evidence="10">
    <location>
        <begin position="68"/>
        <end position="90"/>
    </location>
</feature>
<comment type="catalytic activity">
    <reaction evidence="10">
        <text>a very-long-chain acyl-CoA + malonyl-CoA + H(+) = a very-long-chain 3-oxoacyl-CoA + CO2 + CoA</text>
        <dbReference type="Rhea" id="RHEA:32727"/>
        <dbReference type="ChEBI" id="CHEBI:15378"/>
        <dbReference type="ChEBI" id="CHEBI:16526"/>
        <dbReference type="ChEBI" id="CHEBI:57287"/>
        <dbReference type="ChEBI" id="CHEBI:57384"/>
        <dbReference type="ChEBI" id="CHEBI:90725"/>
        <dbReference type="ChEBI" id="CHEBI:90736"/>
        <dbReference type="EC" id="2.3.1.199"/>
    </reaction>
</comment>
<feature type="transmembrane region" description="Helical" evidence="10">
    <location>
        <begin position="149"/>
        <end position="166"/>
    </location>
</feature>
<dbReference type="PANTHER" id="PTHR11157">
    <property type="entry name" value="FATTY ACID ACYL TRANSFERASE-RELATED"/>
    <property type="match status" value="1"/>
</dbReference>
<keyword evidence="2 10" id="KW-0444">Lipid biosynthesis</keyword>
<dbReference type="InterPro" id="IPR002076">
    <property type="entry name" value="ELO_fam"/>
</dbReference>
<evidence type="ECO:0000256" key="5">
    <source>
        <dbReference type="ARBA" id="ARBA00022832"/>
    </source>
</evidence>
<sequence length="267" mass="31071">MEEHGEMAGNNTFQELKLEDHVLPLFLTYHHAILIMAAYLIFVRYVGPFLMGGRKPLVLNSVVRAYNILQVLMNVYIIYSVCSSTGIAILDPWGRVCNVVSSAIEDKSLAKLRVLESLYYYYINKIIDLFDTVFFILRKKQSQITFLHVYHHVLMIGSTWISTIILRDEILVNFAALNSLVHVFMYSYYFLSSFGPAIQKYLWWKKYITSLQIGQFILALSMLLKLKFSDCECTSGVFYLWSFNICTLLILFADFYIKSYSNKRKVK</sequence>
<keyword evidence="6 10" id="KW-1133">Transmembrane helix</keyword>
<dbReference type="Pfam" id="PF01151">
    <property type="entry name" value="ELO"/>
    <property type="match status" value="1"/>
</dbReference>
<dbReference type="PROSITE" id="PS01188">
    <property type="entry name" value="ELO"/>
    <property type="match status" value="1"/>
</dbReference>
<feature type="transmembrane region" description="Helical" evidence="10">
    <location>
        <begin position="203"/>
        <end position="224"/>
    </location>
</feature>
<dbReference type="Proteomes" id="UP001152798">
    <property type="component" value="Chromosome 7"/>
</dbReference>
<comment type="subcellular location">
    <subcellularLocation>
        <location evidence="1">Membrane</location>
        <topology evidence="1">Multi-pass membrane protein</topology>
    </subcellularLocation>
</comment>
<keyword evidence="8 10" id="KW-0472">Membrane</keyword>
<dbReference type="GO" id="GO:0042761">
    <property type="term" value="P:very long-chain fatty acid biosynthetic process"/>
    <property type="evidence" value="ECO:0007669"/>
    <property type="project" value="TreeGrafter"/>
</dbReference>
<dbReference type="AlphaFoldDB" id="A0A9P0MV52"/>
<dbReference type="PANTHER" id="PTHR11157:SF126">
    <property type="entry name" value="ELONGATION OF VERY LONG CHAIN FATTY ACIDS PROTEIN"/>
    <property type="match status" value="1"/>
</dbReference>
<evidence type="ECO:0000313" key="11">
    <source>
        <dbReference type="EMBL" id="CAH1408309.1"/>
    </source>
</evidence>
<evidence type="ECO:0000256" key="7">
    <source>
        <dbReference type="ARBA" id="ARBA00023098"/>
    </source>
</evidence>